<dbReference type="Gene3D" id="3.30.70.100">
    <property type="match status" value="1"/>
</dbReference>
<evidence type="ECO:0000256" key="4">
    <source>
        <dbReference type="ARBA" id="ARBA00022692"/>
    </source>
</evidence>
<evidence type="ECO:0000256" key="6">
    <source>
        <dbReference type="ARBA" id="ARBA00023136"/>
    </source>
</evidence>
<dbReference type="EMBL" id="BAAAGX010000017">
    <property type="protein sequence ID" value="GAA0255443.1"/>
    <property type="molecule type" value="Genomic_DNA"/>
</dbReference>
<evidence type="ECO:0000256" key="7">
    <source>
        <dbReference type="SAM" id="Phobius"/>
    </source>
</evidence>
<dbReference type="InterPro" id="IPR010920">
    <property type="entry name" value="LSM_dom_sf"/>
</dbReference>
<comment type="similarity">
    <text evidence="2">Belongs to the MscS (TC 1.A.23) family.</text>
</comment>
<evidence type="ECO:0000313" key="12">
    <source>
        <dbReference type="Proteomes" id="UP001500967"/>
    </source>
</evidence>
<evidence type="ECO:0000256" key="5">
    <source>
        <dbReference type="ARBA" id="ARBA00022989"/>
    </source>
</evidence>
<dbReference type="InterPro" id="IPR049142">
    <property type="entry name" value="MS_channel_1st"/>
</dbReference>
<reference evidence="11 12" key="1">
    <citation type="journal article" date="2019" name="Int. J. Syst. Evol. Microbiol.">
        <title>The Global Catalogue of Microorganisms (GCM) 10K type strain sequencing project: providing services to taxonomists for standard genome sequencing and annotation.</title>
        <authorList>
            <consortium name="The Broad Institute Genomics Platform"/>
            <consortium name="The Broad Institute Genome Sequencing Center for Infectious Disease"/>
            <person name="Wu L."/>
            <person name="Ma J."/>
        </authorList>
    </citation>
    <scope>NUCLEOTIDE SEQUENCE [LARGE SCALE GENOMIC DNA]</scope>
    <source>
        <strain evidence="11 12">JCM 10425</strain>
    </source>
</reference>
<comment type="subcellular location">
    <subcellularLocation>
        <location evidence="1">Cell membrane</location>
        <topology evidence="1">Multi-pass membrane protein</topology>
    </subcellularLocation>
</comment>
<keyword evidence="4 7" id="KW-0812">Transmembrane</keyword>
<dbReference type="SUPFAM" id="SSF50182">
    <property type="entry name" value="Sm-like ribonucleoproteins"/>
    <property type="match status" value="1"/>
</dbReference>
<dbReference type="SUPFAM" id="SSF82689">
    <property type="entry name" value="Mechanosensitive channel protein MscS (YggB), C-terminal domain"/>
    <property type="match status" value="1"/>
</dbReference>
<gene>
    <name evidence="11" type="ORF">GCM10009539_45830</name>
</gene>
<dbReference type="InterPro" id="IPR011066">
    <property type="entry name" value="MscS_channel_C_sf"/>
</dbReference>
<dbReference type="InterPro" id="IPR011014">
    <property type="entry name" value="MscS_channel_TM-2"/>
</dbReference>
<keyword evidence="12" id="KW-1185">Reference proteome</keyword>
<evidence type="ECO:0000256" key="3">
    <source>
        <dbReference type="ARBA" id="ARBA00022475"/>
    </source>
</evidence>
<evidence type="ECO:0000256" key="1">
    <source>
        <dbReference type="ARBA" id="ARBA00004651"/>
    </source>
</evidence>
<name>A0ABN0UMG5_9ACTN</name>
<dbReference type="InterPro" id="IPR045276">
    <property type="entry name" value="YbiO_bact"/>
</dbReference>
<dbReference type="PANTHER" id="PTHR30460:SF0">
    <property type="entry name" value="MODERATE CONDUCTANCE MECHANOSENSITIVE CHANNEL YBIO"/>
    <property type="match status" value="1"/>
</dbReference>
<dbReference type="Gene3D" id="2.30.30.60">
    <property type="match status" value="1"/>
</dbReference>
<dbReference type="InterPro" id="IPR023408">
    <property type="entry name" value="MscS_beta-dom_sf"/>
</dbReference>
<comment type="caution">
    <text evidence="11">The sequence shown here is derived from an EMBL/GenBank/DDBJ whole genome shotgun (WGS) entry which is preliminary data.</text>
</comment>
<dbReference type="Pfam" id="PF21088">
    <property type="entry name" value="MS_channel_1st"/>
    <property type="match status" value="1"/>
</dbReference>
<dbReference type="SUPFAM" id="SSF82861">
    <property type="entry name" value="Mechanosensitive channel protein MscS (YggB), transmembrane region"/>
    <property type="match status" value="1"/>
</dbReference>
<feature type="transmembrane region" description="Helical" evidence="7">
    <location>
        <begin position="154"/>
        <end position="176"/>
    </location>
</feature>
<proteinExistence type="inferred from homology"/>
<keyword evidence="3" id="KW-1003">Cell membrane</keyword>
<evidence type="ECO:0000259" key="8">
    <source>
        <dbReference type="Pfam" id="PF00924"/>
    </source>
</evidence>
<dbReference type="InterPro" id="IPR006685">
    <property type="entry name" value="MscS_channel_2nd"/>
</dbReference>
<feature type="domain" description="Mechanosensitive ion channel MscS C-terminal" evidence="9">
    <location>
        <begin position="270"/>
        <end position="354"/>
    </location>
</feature>
<feature type="domain" description="Mechanosensitive ion channel transmembrane helices 2/3" evidence="10">
    <location>
        <begin position="159"/>
        <end position="199"/>
    </location>
</feature>
<evidence type="ECO:0000259" key="9">
    <source>
        <dbReference type="Pfam" id="PF21082"/>
    </source>
</evidence>
<evidence type="ECO:0000259" key="10">
    <source>
        <dbReference type="Pfam" id="PF21088"/>
    </source>
</evidence>
<dbReference type="Gene3D" id="1.10.287.1260">
    <property type="match status" value="1"/>
</dbReference>
<sequence length="368" mass="39811">MVGTPPSRVLYQEHVSFRLPAAVPSWFEKWPSFLDDNVTPSCALGKENEGSVCKWVWDSTESRWLANASEWLLAKPLTIVVIVVVAMLIRWVIYRTIRAITSVGNGDAEAATPDGKPKKKPRILRPFREKAESALLASGLMSERRAQRASTLGSVLRSVTSVIILVVAGSTILGLFDINLAPLVASAGIAGVALGFGAQSLVRDYLSGIFMILEDQYGVGDIVDLGEASGTVEGVGLRITTVRDVRGVVWYIRNGEILRVGNKSQGWAQVVIDVPMPFGTDLERAHEVLTEAASRLTEEEEFKDDLLAPPEVLGVDQMTATGLMLRVTVRTTTAAQWRVARELRARISTDLAAAEITSGIAPIPAPPA</sequence>
<dbReference type="Proteomes" id="UP001500967">
    <property type="component" value="Unassembled WGS sequence"/>
</dbReference>
<dbReference type="InterPro" id="IPR049278">
    <property type="entry name" value="MS_channel_C"/>
</dbReference>
<protein>
    <submittedName>
        <fullName evidence="11">Mechanosensitive ion channel</fullName>
    </submittedName>
</protein>
<organism evidence="11 12">
    <name type="scientific">Cryptosporangium japonicum</name>
    <dbReference type="NCBI Taxonomy" id="80872"/>
    <lineage>
        <taxon>Bacteria</taxon>
        <taxon>Bacillati</taxon>
        <taxon>Actinomycetota</taxon>
        <taxon>Actinomycetes</taxon>
        <taxon>Cryptosporangiales</taxon>
        <taxon>Cryptosporangiaceae</taxon>
        <taxon>Cryptosporangium</taxon>
    </lineage>
</organism>
<keyword evidence="6 7" id="KW-0472">Membrane</keyword>
<feature type="transmembrane region" description="Helical" evidence="7">
    <location>
        <begin position="72"/>
        <end position="93"/>
    </location>
</feature>
<dbReference type="Pfam" id="PF21082">
    <property type="entry name" value="MS_channel_3rd"/>
    <property type="match status" value="1"/>
</dbReference>
<feature type="transmembrane region" description="Helical" evidence="7">
    <location>
        <begin position="182"/>
        <end position="202"/>
    </location>
</feature>
<dbReference type="Pfam" id="PF00924">
    <property type="entry name" value="MS_channel_2nd"/>
    <property type="match status" value="1"/>
</dbReference>
<evidence type="ECO:0000256" key="2">
    <source>
        <dbReference type="ARBA" id="ARBA00008017"/>
    </source>
</evidence>
<feature type="domain" description="Mechanosensitive ion channel MscS" evidence="8">
    <location>
        <begin position="201"/>
        <end position="262"/>
    </location>
</feature>
<evidence type="ECO:0000313" key="11">
    <source>
        <dbReference type="EMBL" id="GAA0255443.1"/>
    </source>
</evidence>
<accession>A0ABN0UMG5</accession>
<keyword evidence="5 7" id="KW-1133">Transmembrane helix</keyword>
<dbReference type="PANTHER" id="PTHR30460">
    <property type="entry name" value="MODERATE CONDUCTANCE MECHANOSENSITIVE CHANNEL YBIO"/>
    <property type="match status" value="1"/>
</dbReference>